<evidence type="ECO:0008006" key="3">
    <source>
        <dbReference type="Google" id="ProtNLM"/>
    </source>
</evidence>
<protein>
    <recommendedName>
        <fullName evidence="3">VOC family protein</fullName>
    </recommendedName>
</protein>
<organism evidence="1 2">
    <name type="scientific">Algimonas porphyrae</name>
    <dbReference type="NCBI Taxonomy" id="1128113"/>
    <lineage>
        <taxon>Bacteria</taxon>
        <taxon>Pseudomonadati</taxon>
        <taxon>Pseudomonadota</taxon>
        <taxon>Alphaproteobacteria</taxon>
        <taxon>Maricaulales</taxon>
        <taxon>Robiginitomaculaceae</taxon>
        <taxon>Algimonas</taxon>
    </lineage>
</organism>
<dbReference type="RefSeq" id="WP_284369403.1">
    <property type="nucleotide sequence ID" value="NZ_BSNJ01000001.1"/>
</dbReference>
<reference evidence="1" key="1">
    <citation type="journal article" date="2014" name="Int. J. Syst. Evol. Microbiol.">
        <title>Complete genome of a new Firmicutes species belonging to the dominant human colonic microbiota ('Ruminococcus bicirculans') reveals two chromosomes and a selective capacity to utilize plant glucans.</title>
        <authorList>
            <consortium name="NISC Comparative Sequencing Program"/>
            <person name="Wegmann U."/>
            <person name="Louis P."/>
            <person name="Goesmann A."/>
            <person name="Henrissat B."/>
            <person name="Duncan S.H."/>
            <person name="Flint H.J."/>
        </authorList>
    </citation>
    <scope>NUCLEOTIDE SEQUENCE</scope>
    <source>
        <strain evidence="1">NBRC 108216</strain>
    </source>
</reference>
<evidence type="ECO:0000313" key="2">
    <source>
        <dbReference type="Proteomes" id="UP001161390"/>
    </source>
</evidence>
<dbReference type="EMBL" id="BSNJ01000001">
    <property type="protein sequence ID" value="GLQ19606.1"/>
    <property type="molecule type" value="Genomic_DNA"/>
</dbReference>
<keyword evidence="2" id="KW-1185">Reference proteome</keyword>
<dbReference type="InterPro" id="IPR029068">
    <property type="entry name" value="Glyas_Bleomycin-R_OHBP_Dase"/>
</dbReference>
<dbReference type="SUPFAM" id="SSF54593">
    <property type="entry name" value="Glyoxalase/Bleomycin resistance protein/Dihydroxybiphenyl dioxygenase"/>
    <property type="match status" value="2"/>
</dbReference>
<dbReference type="Gene3D" id="3.10.180.10">
    <property type="entry name" value="2,3-Dihydroxybiphenyl 1,2-Dioxygenase, domain 1"/>
    <property type="match status" value="1"/>
</dbReference>
<reference evidence="1" key="2">
    <citation type="submission" date="2023-01" db="EMBL/GenBank/DDBJ databases">
        <title>Draft genome sequence of Algimonas porphyrae strain NBRC 108216.</title>
        <authorList>
            <person name="Sun Q."/>
            <person name="Mori K."/>
        </authorList>
    </citation>
    <scope>NUCLEOTIDE SEQUENCE</scope>
    <source>
        <strain evidence="1">NBRC 108216</strain>
    </source>
</reference>
<dbReference type="Proteomes" id="UP001161390">
    <property type="component" value="Unassembled WGS sequence"/>
</dbReference>
<name>A0ABQ5UWP1_9PROT</name>
<comment type="caution">
    <text evidence="1">The sequence shown here is derived from an EMBL/GenBank/DDBJ whole genome shotgun (WGS) entry which is preliminary data.</text>
</comment>
<accession>A0ABQ5UWP1</accession>
<evidence type="ECO:0000313" key="1">
    <source>
        <dbReference type="EMBL" id="GLQ19606.1"/>
    </source>
</evidence>
<sequence>MHLIRAATLTSSDLDRSIDWYRTWLDYELVEDDVLDADHAESWHVAKLVGRRQVTLRPASGRPVYLRFVAQSAHPDYEPLKSYGWNAVEICTQDTDAVNARMIDSPFTIIGPPKKIAGLDSIYPMQVMGPDREVVYLTQINGDLPEYDLPRAQSLIDSLFILVTGSNDMQRELDWLRDSVGLSPGRSMAINYTMINKAHGLPDGTQHELATVKHERDCFLEVDQYPDGATDRPRRDGELYPGIALATLQHPDFDAVLNRTGAVAYTLSGIVYAGKRAFTLTSPNGTLYEIVEP</sequence>
<proteinExistence type="predicted"/>
<gene>
    <name evidence="1" type="ORF">GCM10007854_05610</name>
</gene>